<reference evidence="2 3" key="1">
    <citation type="submission" date="2024-06" db="EMBL/GenBank/DDBJ databases">
        <authorList>
            <person name="Li Z."/>
            <person name="Jiang Y."/>
        </authorList>
    </citation>
    <scope>NUCLEOTIDE SEQUENCE [LARGE SCALE GENOMIC DNA]</scope>
    <source>
        <strain evidence="2 3">HSW-8</strain>
    </source>
</reference>
<dbReference type="SUPFAM" id="SSF54637">
    <property type="entry name" value="Thioesterase/thiol ester dehydrase-isomerase"/>
    <property type="match status" value="1"/>
</dbReference>
<feature type="domain" description="Thioesterase" evidence="1">
    <location>
        <begin position="51"/>
        <end position="122"/>
    </location>
</feature>
<dbReference type="EMBL" id="JBEPIJ010000008">
    <property type="protein sequence ID" value="MES0874079.1"/>
    <property type="molecule type" value="Genomic_DNA"/>
</dbReference>
<organism evidence="2 3">
    <name type="scientific">Sinimarinibacterium thermocellulolyticum</name>
    <dbReference type="NCBI Taxonomy" id="3170016"/>
    <lineage>
        <taxon>Bacteria</taxon>
        <taxon>Pseudomonadati</taxon>
        <taxon>Pseudomonadota</taxon>
        <taxon>Gammaproteobacteria</taxon>
        <taxon>Nevskiales</taxon>
        <taxon>Nevskiaceae</taxon>
        <taxon>Sinimarinibacterium</taxon>
    </lineage>
</organism>
<dbReference type="Proteomes" id="UP001465331">
    <property type="component" value="Unassembled WGS sequence"/>
</dbReference>
<protein>
    <submittedName>
        <fullName evidence="2">PaaI family thioesterase</fullName>
        <ecNumber evidence="2">3.1.2.-</ecNumber>
    </submittedName>
</protein>
<keyword evidence="3" id="KW-1185">Reference proteome</keyword>
<sequence length="152" mass="15567">MDSAALSAAGWRSIEGRGFTAQLGPIWVLGGAGERQIGFIATAQQGNDQAGAVHGGALMTFADIALGYAAADALGGSHLVTAQLQVHFVSGGRVGEFIHCRPELVRRSTHLIFVRGLLVAGARTLASADGIWKVLDQAQARGGGCSRADTAG</sequence>
<evidence type="ECO:0000313" key="2">
    <source>
        <dbReference type="EMBL" id="MES0874079.1"/>
    </source>
</evidence>
<dbReference type="GO" id="GO:0016787">
    <property type="term" value="F:hydrolase activity"/>
    <property type="evidence" value="ECO:0007669"/>
    <property type="project" value="UniProtKB-KW"/>
</dbReference>
<gene>
    <name evidence="2" type="ORF">ABSH63_08695</name>
</gene>
<comment type="caution">
    <text evidence="2">The sequence shown here is derived from an EMBL/GenBank/DDBJ whole genome shotgun (WGS) entry which is preliminary data.</text>
</comment>
<name>A0ABV2AAA4_9GAMM</name>
<dbReference type="RefSeq" id="WP_352889040.1">
    <property type="nucleotide sequence ID" value="NZ_JBEPIJ010000008.1"/>
</dbReference>
<keyword evidence="2" id="KW-0378">Hydrolase</keyword>
<dbReference type="CDD" id="cd03443">
    <property type="entry name" value="PaaI_thioesterase"/>
    <property type="match status" value="1"/>
</dbReference>
<dbReference type="InterPro" id="IPR006683">
    <property type="entry name" value="Thioestr_dom"/>
</dbReference>
<dbReference type="Gene3D" id="3.10.129.10">
    <property type="entry name" value="Hotdog Thioesterase"/>
    <property type="match status" value="1"/>
</dbReference>
<dbReference type="InterPro" id="IPR029069">
    <property type="entry name" value="HotDog_dom_sf"/>
</dbReference>
<accession>A0ABV2AAA4</accession>
<evidence type="ECO:0000259" key="1">
    <source>
        <dbReference type="Pfam" id="PF03061"/>
    </source>
</evidence>
<dbReference type="Pfam" id="PF03061">
    <property type="entry name" value="4HBT"/>
    <property type="match status" value="1"/>
</dbReference>
<dbReference type="EC" id="3.1.2.-" evidence="2"/>
<evidence type="ECO:0000313" key="3">
    <source>
        <dbReference type="Proteomes" id="UP001465331"/>
    </source>
</evidence>
<proteinExistence type="predicted"/>